<keyword evidence="3" id="KW-1185">Reference proteome</keyword>
<dbReference type="Proteomes" id="UP001597509">
    <property type="component" value="Unassembled WGS sequence"/>
</dbReference>
<feature type="region of interest" description="Disordered" evidence="1">
    <location>
        <begin position="1"/>
        <end position="31"/>
    </location>
</feature>
<dbReference type="EMBL" id="JBHUPE010000004">
    <property type="protein sequence ID" value="MFD2903810.1"/>
    <property type="molecule type" value="Genomic_DNA"/>
</dbReference>
<evidence type="ECO:0000313" key="3">
    <source>
        <dbReference type="Proteomes" id="UP001597509"/>
    </source>
</evidence>
<dbReference type="RefSeq" id="WP_380919381.1">
    <property type="nucleotide sequence ID" value="NZ_JBHUPE010000004.1"/>
</dbReference>
<evidence type="ECO:0000256" key="1">
    <source>
        <dbReference type="SAM" id="MobiDB-lite"/>
    </source>
</evidence>
<evidence type="ECO:0000313" key="2">
    <source>
        <dbReference type="EMBL" id="MFD2903810.1"/>
    </source>
</evidence>
<gene>
    <name evidence="2" type="ORF">ACFS6I_07745</name>
</gene>
<reference evidence="3" key="1">
    <citation type="journal article" date="2019" name="Int. J. Syst. Evol. Microbiol.">
        <title>The Global Catalogue of Microorganisms (GCM) 10K type strain sequencing project: providing services to taxonomists for standard genome sequencing and annotation.</title>
        <authorList>
            <consortium name="The Broad Institute Genomics Platform"/>
            <consortium name="The Broad Institute Genome Sequencing Center for Infectious Disease"/>
            <person name="Wu L."/>
            <person name="Ma J."/>
        </authorList>
    </citation>
    <scope>NUCLEOTIDE SEQUENCE [LARGE SCALE GENOMIC DNA]</scope>
    <source>
        <strain evidence="3">KCTC 22209</strain>
    </source>
</reference>
<protein>
    <submittedName>
        <fullName evidence="2">Uncharacterized protein</fullName>
    </submittedName>
</protein>
<sequence>MSWFSLDSNGSPINPNDYQLESTPPTGCNGSDQICAVQATDNAGKPVLSPALKDEMITALHNRTASTNVKLRTA</sequence>
<proteinExistence type="predicted"/>
<comment type="caution">
    <text evidence="2">The sequence shown here is derived from an EMBL/GenBank/DDBJ whole genome shotgun (WGS) entry which is preliminary data.</text>
</comment>
<accession>A0ABW5YTK0</accession>
<organism evidence="2 3">
    <name type="scientific">Sphingobacterium anhuiense</name>
    <dbReference type="NCBI Taxonomy" id="493780"/>
    <lineage>
        <taxon>Bacteria</taxon>
        <taxon>Pseudomonadati</taxon>
        <taxon>Bacteroidota</taxon>
        <taxon>Sphingobacteriia</taxon>
        <taxon>Sphingobacteriales</taxon>
        <taxon>Sphingobacteriaceae</taxon>
        <taxon>Sphingobacterium</taxon>
    </lineage>
</organism>
<name>A0ABW5YTK0_9SPHI</name>